<dbReference type="InterPro" id="IPR000719">
    <property type="entry name" value="Prot_kinase_dom"/>
</dbReference>
<gene>
    <name evidence="3" type="ORF">PECM_001964</name>
</gene>
<feature type="compositionally biased region" description="Low complexity" evidence="1">
    <location>
        <begin position="31"/>
        <end position="42"/>
    </location>
</feature>
<dbReference type="GO" id="GO:0005524">
    <property type="term" value="F:ATP binding"/>
    <property type="evidence" value="ECO:0007669"/>
    <property type="project" value="InterPro"/>
</dbReference>
<dbReference type="PROSITE" id="PS50011">
    <property type="entry name" value="PROTEIN_KINASE_DOM"/>
    <property type="match status" value="1"/>
</dbReference>
<dbReference type="SUPFAM" id="SSF56112">
    <property type="entry name" value="Protein kinase-like (PK-like)"/>
    <property type="match status" value="1"/>
</dbReference>
<evidence type="ECO:0000313" key="3">
    <source>
        <dbReference type="EMBL" id="KAF7712890.1"/>
    </source>
</evidence>
<feature type="compositionally biased region" description="Low complexity" evidence="1">
    <location>
        <begin position="13"/>
        <end position="24"/>
    </location>
</feature>
<dbReference type="GO" id="GO:0004672">
    <property type="term" value="F:protein kinase activity"/>
    <property type="evidence" value="ECO:0007669"/>
    <property type="project" value="InterPro"/>
</dbReference>
<feature type="region of interest" description="Disordered" evidence="1">
    <location>
        <begin position="1"/>
        <end position="73"/>
    </location>
</feature>
<dbReference type="AlphaFoldDB" id="A0A8J8VWK4"/>
<dbReference type="Pfam" id="PF00069">
    <property type="entry name" value="Pkinase"/>
    <property type="match status" value="1"/>
</dbReference>
<dbReference type="OrthoDB" id="4062651at2759"/>
<comment type="caution">
    <text evidence="3">The sequence shown here is derived from an EMBL/GenBank/DDBJ whole genome shotgun (WGS) entry which is preliminary data.</text>
</comment>
<keyword evidence="3" id="KW-0808">Transferase</keyword>
<sequence>MRPLDEKRATKIQVDQVPLLQQPVHKNDADGLPTTKPKLTPGPLQPSSHLKKRSTTPSHAEPPSKVIQGPPGNLALQGTGRLDSIGTGGFVRDESPWDTFKLYYECDLAGTVAVCVRSSGSRAVRAIRQYPIQDADRIIGILRSLSHQNVVSIWECFRTSDSLYTLSKFDPLTLDHVVACKAFPEPVELAAIMSQFLDGLSYLAAQNFHHPSLNCSSVLMSLEGEIRIARIDCCVIRQGGRLQPSDFAPVSIIMMELMQNYAKEGTVGIDNPDRWEICPAAIEFVSATISASSFEELKKVCDPWV</sequence>
<dbReference type="Proteomes" id="UP000631181">
    <property type="component" value="Unassembled WGS sequence"/>
</dbReference>
<evidence type="ECO:0000313" key="4">
    <source>
        <dbReference type="Proteomes" id="UP000631181"/>
    </source>
</evidence>
<accession>A0A8J8VWK4</accession>
<evidence type="ECO:0000259" key="2">
    <source>
        <dbReference type="PROSITE" id="PS50011"/>
    </source>
</evidence>
<keyword evidence="4" id="KW-1185">Reference proteome</keyword>
<dbReference type="Gene3D" id="1.10.510.10">
    <property type="entry name" value="Transferase(Phosphotransferase) domain 1"/>
    <property type="match status" value="1"/>
</dbReference>
<keyword evidence="3" id="KW-0418">Kinase</keyword>
<dbReference type="EMBL" id="WIWV01000144">
    <property type="protein sequence ID" value="KAF7712890.1"/>
    <property type="molecule type" value="Genomic_DNA"/>
</dbReference>
<evidence type="ECO:0000256" key="1">
    <source>
        <dbReference type="SAM" id="MobiDB-lite"/>
    </source>
</evidence>
<proteinExistence type="predicted"/>
<name>A0A8J8VWK4_9EURO</name>
<feature type="domain" description="Protein kinase" evidence="2">
    <location>
        <begin position="79"/>
        <end position="305"/>
    </location>
</feature>
<reference evidence="3" key="1">
    <citation type="journal article" date="2020" name="Front. Microbiol.">
        <title>Gene regulatory networks of Penicillium echinulatum 2HH and Penicillium oxalicum 114-2 inferred by a computational biology approach.</title>
        <authorList>
            <person name="Lenz A.R."/>
            <person name="Galan-Vasquez E."/>
            <person name="Balbinot E."/>
            <person name="De Abreu F.P."/>
            <person name="De Oliveira N.S."/>
            <person name="Da Rosa L.O."/>
            <person name="De Avila E Silva S."/>
            <person name="Camassola M."/>
            <person name="Dillon A.J.P."/>
            <person name="Perez-Rueda E."/>
        </authorList>
    </citation>
    <scope>NUCLEOTIDE SEQUENCE</scope>
    <source>
        <strain evidence="3">S1M29</strain>
    </source>
</reference>
<protein>
    <submittedName>
        <fullName evidence="3">Protein kinase domain-containing protein</fullName>
    </submittedName>
</protein>
<dbReference type="InterPro" id="IPR011009">
    <property type="entry name" value="Kinase-like_dom_sf"/>
</dbReference>
<organism evidence="3 4">
    <name type="scientific">Penicillium ucsense</name>
    <dbReference type="NCBI Taxonomy" id="2839758"/>
    <lineage>
        <taxon>Eukaryota</taxon>
        <taxon>Fungi</taxon>
        <taxon>Dikarya</taxon>
        <taxon>Ascomycota</taxon>
        <taxon>Pezizomycotina</taxon>
        <taxon>Eurotiomycetes</taxon>
        <taxon>Eurotiomycetidae</taxon>
        <taxon>Eurotiales</taxon>
        <taxon>Aspergillaceae</taxon>
        <taxon>Penicillium</taxon>
    </lineage>
</organism>